<reference evidence="2 3" key="1">
    <citation type="journal article" date="2011" name="J. Bacteriol.">
        <title>Complete genome sequence of Metallosphaera cuprina, a metal sulfide-oxidizing archaeon from a hot spring.</title>
        <authorList>
            <person name="Liu L.J."/>
            <person name="You X.Y."/>
            <person name="Zheng H."/>
            <person name="Wang S."/>
            <person name="Jiang C.Y."/>
            <person name="Liu S.J."/>
        </authorList>
    </citation>
    <scope>NUCLEOTIDE SEQUENCE [LARGE SCALE GENOMIC DNA]</scope>
    <source>
        <strain evidence="2 3">Ar-4</strain>
    </source>
</reference>
<accession>F4FZV1</accession>
<keyword evidence="1" id="KW-0472">Membrane</keyword>
<feature type="transmembrane region" description="Helical" evidence="1">
    <location>
        <begin position="21"/>
        <end position="45"/>
    </location>
</feature>
<feature type="transmembrane region" description="Helical" evidence="1">
    <location>
        <begin position="82"/>
        <end position="100"/>
    </location>
</feature>
<evidence type="ECO:0008006" key="4">
    <source>
        <dbReference type="Google" id="ProtNLM"/>
    </source>
</evidence>
<proteinExistence type="predicted"/>
<dbReference type="PATRIC" id="fig|1006006.8.peg.1609"/>
<sequence length="147" mass="16208">MLDHYAMFFAGSIIGYKMFKGSILALTLGSFVAVFWHIPLTFALAASDLPIRLICEVTLFLGGILAGSYIPRMSLAVKVTSLALYMLGDTFLSILFIIGSPEYSNVDFPYLKWGPSSLPLVGVTMFVVMNLVLVYVIVRVMRNISIL</sequence>
<organism evidence="2 3">
    <name type="scientific">Metallosphaera cuprina (strain Ar-4)</name>
    <dbReference type="NCBI Taxonomy" id="1006006"/>
    <lineage>
        <taxon>Archaea</taxon>
        <taxon>Thermoproteota</taxon>
        <taxon>Thermoprotei</taxon>
        <taxon>Sulfolobales</taxon>
        <taxon>Sulfolobaceae</taxon>
        <taxon>Metallosphaera</taxon>
    </lineage>
</organism>
<keyword evidence="1" id="KW-1133">Transmembrane helix</keyword>
<dbReference type="Proteomes" id="UP000007812">
    <property type="component" value="Chromosome"/>
</dbReference>
<evidence type="ECO:0000313" key="3">
    <source>
        <dbReference type="Proteomes" id="UP000007812"/>
    </source>
</evidence>
<keyword evidence="3" id="KW-1185">Reference proteome</keyword>
<dbReference type="InterPro" id="IPR009844">
    <property type="entry name" value="DUF1404"/>
</dbReference>
<evidence type="ECO:0000256" key="1">
    <source>
        <dbReference type="SAM" id="Phobius"/>
    </source>
</evidence>
<dbReference type="HOGENOM" id="CLU_109678_0_0_2"/>
<keyword evidence="1" id="KW-0812">Transmembrane</keyword>
<protein>
    <recommendedName>
        <fullName evidence="4">DUF1404 domain-containing protein</fullName>
    </recommendedName>
</protein>
<feature type="transmembrane region" description="Helical" evidence="1">
    <location>
        <begin position="120"/>
        <end position="138"/>
    </location>
</feature>
<gene>
    <name evidence="2" type="ordered locus">Mcup_1610</name>
</gene>
<feature type="transmembrane region" description="Helical" evidence="1">
    <location>
        <begin position="51"/>
        <end position="70"/>
    </location>
</feature>
<dbReference type="EMBL" id="CP002656">
    <property type="protein sequence ID" value="AEB95713.1"/>
    <property type="molecule type" value="Genomic_DNA"/>
</dbReference>
<dbReference type="KEGG" id="mcn:Mcup_1610"/>
<name>F4FZV1_METCR</name>
<dbReference type="eggNOG" id="arCOG06032">
    <property type="taxonomic scope" value="Archaea"/>
</dbReference>
<evidence type="ECO:0000313" key="2">
    <source>
        <dbReference type="EMBL" id="AEB95713.1"/>
    </source>
</evidence>
<dbReference type="Pfam" id="PF07185">
    <property type="entry name" value="DUF1404"/>
    <property type="match status" value="1"/>
</dbReference>
<dbReference type="AlphaFoldDB" id="F4FZV1"/>
<dbReference type="STRING" id="1006006.Mcup_1610"/>